<dbReference type="GO" id="GO:0000166">
    <property type="term" value="F:nucleotide binding"/>
    <property type="evidence" value="ECO:0007669"/>
    <property type="project" value="UniProtKB-KW"/>
</dbReference>
<dbReference type="InterPro" id="IPR002646">
    <property type="entry name" value="PolA_pol_head_dom"/>
</dbReference>
<dbReference type="NCBIfam" id="TIGR00277">
    <property type="entry name" value="HDIG"/>
    <property type="match status" value="1"/>
</dbReference>
<keyword evidence="3" id="KW-0819">tRNA processing</keyword>
<dbReference type="InterPro" id="IPR043519">
    <property type="entry name" value="NT_sf"/>
</dbReference>
<dbReference type="Pfam" id="PF12627">
    <property type="entry name" value="PolyA_pol_RNAbd"/>
    <property type="match status" value="1"/>
</dbReference>
<keyword evidence="8" id="KW-0694">RNA-binding</keyword>
<dbReference type="InterPro" id="IPR006675">
    <property type="entry name" value="HDIG_dom"/>
</dbReference>
<evidence type="ECO:0000259" key="10">
    <source>
        <dbReference type="Pfam" id="PF01966"/>
    </source>
</evidence>
<evidence type="ECO:0000256" key="8">
    <source>
        <dbReference type="RuleBase" id="RU003953"/>
    </source>
</evidence>
<keyword evidence="4" id="KW-0548">Nucleotidyltransferase</keyword>
<evidence type="ECO:0000256" key="1">
    <source>
        <dbReference type="ARBA" id="ARBA00001946"/>
    </source>
</evidence>
<comment type="similarity">
    <text evidence="8">Belongs to the tRNA nucleotidyltransferase/poly(A) polymerase family.</text>
</comment>
<dbReference type="GO" id="GO:0000049">
    <property type="term" value="F:tRNA binding"/>
    <property type="evidence" value="ECO:0007669"/>
    <property type="project" value="TreeGrafter"/>
</dbReference>
<dbReference type="Gene3D" id="3.30.460.10">
    <property type="entry name" value="Beta Polymerase, domain 2"/>
    <property type="match status" value="1"/>
</dbReference>
<dbReference type="InterPro" id="IPR050264">
    <property type="entry name" value="Bact_CCA-adding_enz_type3_sf"/>
</dbReference>
<dbReference type="InterPro" id="IPR032828">
    <property type="entry name" value="PolyA_RNA-bd"/>
</dbReference>
<evidence type="ECO:0000256" key="3">
    <source>
        <dbReference type="ARBA" id="ARBA00022694"/>
    </source>
</evidence>
<dbReference type="PANTHER" id="PTHR46173">
    <property type="entry name" value="CCA TRNA NUCLEOTIDYLTRANSFERASE 1, MITOCHONDRIAL"/>
    <property type="match status" value="1"/>
</dbReference>
<keyword evidence="5" id="KW-0479">Metal-binding</keyword>
<dbReference type="AlphaFoldDB" id="A0A3A4NBP9"/>
<dbReference type="InterPro" id="IPR006674">
    <property type="entry name" value="HD_domain"/>
</dbReference>
<evidence type="ECO:0000313" key="13">
    <source>
        <dbReference type="Proteomes" id="UP000265882"/>
    </source>
</evidence>
<dbReference type="SUPFAM" id="SSF81891">
    <property type="entry name" value="Poly A polymerase C-terminal region-like"/>
    <property type="match status" value="1"/>
</dbReference>
<evidence type="ECO:0000256" key="2">
    <source>
        <dbReference type="ARBA" id="ARBA00022679"/>
    </source>
</evidence>
<dbReference type="SUPFAM" id="SSF81301">
    <property type="entry name" value="Nucleotidyltransferase"/>
    <property type="match status" value="1"/>
</dbReference>
<evidence type="ECO:0000259" key="9">
    <source>
        <dbReference type="Pfam" id="PF01743"/>
    </source>
</evidence>
<feature type="domain" description="Poly A polymerase head" evidence="9">
    <location>
        <begin position="77"/>
        <end position="202"/>
    </location>
</feature>
<dbReference type="Proteomes" id="UP000265882">
    <property type="component" value="Unassembled WGS sequence"/>
</dbReference>
<keyword evidence="2 8" id="KW-0808">Transferase</keyword>
<reference evidence="12 13" key="1">
    <citation type="journal article" date="2017" name="ISME J.">
        <title>Energy and carbon metabolisms in a deep terrestrial subsurface fluid microbial community.</title>
        <authorList>
            <person name="Momper L."/>
            <person name="Jungbluth S.P."/>
            <person name="Lee M.D."/>
            <person name="Amend J.P."/>
        </authorList>
    </citation>
    <scope>NUCLEOTIDE SEQUENCE [LARGE SCALE GENOMIC DNA]</scope>
    <source>
        <strain evidence="12">SURF_5</strain>
    </source>
</reference>
<evidence type="ECO:0000259" key="11">
    <source>
        <dbReference type="Pfam" id="PF12627"/>
    </source>
</evidence>
<dbReference type="GO" id="GO:0046872">
    <property type="term" value="F:metal ion binding"/>
    <property type="evidence" value="ECO:0007669"/>
    <property type="project" value="UniProtKB-KW"/>
</dbReference>
<dbReference type="CDD" id="cd00077">
    <property type="entry name" value="HDc"/>
    <property type="match status" value="1"/>
</dbReference>
<dbReference type="EMBL" id="QZKU01000128">
    <property type="protein sequence ID" value="RJP16075.1"/>
    <property type="molecule type" value="Genomic_DNA"/>
</dbReference>
<keyword evidence="7" id="KW-0460">Magnesium</keyword>
<dbReference type="CDD" id="cd05398">
    <property type="entry name" value="NT_ClassII-CCAase"/>
    <property type="match status" value="1"/>
</dbReference>
<feature type="domain" description="HD" evidence="10">
    <location>
        <begin position="317"/>
        <end position="389"/>
    </location>
</feature>
<proteinExistence type="inferred from homology"/>
<organism evidence="12 13">
    <name type="scientific">Abyssobacteria bacterium (strain SURF_5)</name>
    <dbReference type="NCBI Taxonomy" id="2093360"/>
    <lineage>
        <taxon>Bacteria</taxon>
        <taxon>Pseudomonadati</taxon>
        <taxon>Candidatus Hydrogenedentota</taxon>
        <taxon>Candidatus Abyssobacteria</taxon>
    </lineage>
</organism>
<name>A0A3A4NBP9_ABYX5</name>
<dbReference type="GO" id="GO:0008033">
    <property type="term" value="P:tRNA processing"/>
    <property type="evidence" value="ECO:0007669"/>
    <property type="project" value="UniProtKB-KW"/>
</dbReference>
<evidence type="ECO:0000256" key="4">
    <source>
        <dbReference type="ARBA" id="ARBA00022695"/>
    </source>
</evidence>
<evidence type="ECO:0000256" key="7">
    <source>
        <dbReference type="ARBA" id="ARBA00022842"/>
    </source>
</evidence>
<dbReference type="PANTHER" id="PTHR46173:SF1">
    <property type="entry name" value="CCA TRNA NUCLEOTIDYLTRANSFERASE 1, MITOCHONDRIAL"/>
    <property type="match status" value="1"/>
</dbReference>
<accession>A0A3A4NBP9</accession>
<dbReference type="Pfam" id="PF01743">
    <property type="entry name" value="PolyA_pol"/>
    <property type="match status" value="1"/>
</dbReference>
<feature type="domain" description="tRNA nucleotidyltransferase/poly(A) polymerase RNA and SrmB- binding" evidence="11">
    <location>
        <begin position="230"/>
        <end position="290"/>
    </location>
</feature>
<protein>
    <submittedName>
        <fullName evidence="12">HDIG domain-containing protein</fullName>
    </submittedName>
</protein>
<evidence type="ECO:0000313" key="12">
    <source>
        <dbReference type="EMBL" id="RJP16075.1"/>
    </source>
</evidence>
<gene>
    <name evidence="12" type="ORF">C4520_18845</name>
</gene>
<comment type="caution">
    <text evidence="12">The sequence shown here is derived from an EMBL/GenBank/DDBJ whole genome shotgun (WGS) entry which is preliminary data.</text>
</comment>
<comment type="cofactor">
    <cofactor evidence="1">
        <name>Mg(2+)</name>
        <dbReference type="ChEBI" id="CHEBI:18420"/>
    </cofactor>
</comment>
<evidence type="ECO:0000256" key="6">
    <source>
        <dbReference type="ARBA" id="ARBA00022741"/>
    </source>
</evidence>
<dbReference type="Pfam" id="PF01966">
    <property type="entry name" value="HD"/>
    <property type="match status" value="1"/>
</dbReference>
<dbReference type="Gene3D" id="1.10.3090.10">
    <property type="entry name" value="cca-adding enzyme, domain 2"/>
    <property type="match status" value="1"/>
</dbReference>
<dbReference type="InterPro" id="IPR003607">
    <property type="entry name" value="HD/PDEase_dom"/>
</dbReference>
<sequence length="509" mass="58891">MSHSLLPRIISRITLYHTSILSPCGLLTFIDTVYKMRRWTQKFSKGDISVTGLKIQYSIPPQVLPIFEAFEREGVEVYLVGGTVREILRGLTQELNDFDFATPTSADDTSRILRKAGIRPIPIGIQFGTIGAHLGELRIDITSFRKGEEYQPHSRHPQVDFGGSIEEDLRRRDFCMNAIAMTKSGDLIDPFDGVKDILNKHISVPQDPERTFSDDPLRLLRAARFVSQLGFSVVPSVKKTAHRMSFLITTVSRERWKMEMDKLLMGEDVHRGLEYMLETELLNFMMPELTVLRGFNQTDRYHHKDVWEHTKRALKSSVKQIDVRWALLFHDIGKPYTKSVQDGQVHFYHHELVGEMLARSLMFRFRFSSEQRKKVSMLIFNHMRPNMYDDDWNDSAIRRLARDMQGHVFDLINLSRADITSQRPETVRRGLERLDKLEHRVKKVLEEEEKQPLLPKGMGTAIMEHFGIQEGPEVGMHMKKLLKAVDEGELEPGRDYAYYLEFLSKAGNT</sequence>
<evidence type="ECO:0000256" key="5">
    <source>
        <dbReference type="ARBA" id="ARBA00022723"/>
    </source>
</evidence>
<keyword evidence="6" id="KW-0547">Nucleotide-binding</keyword>
<dbReference type="GO" id="GO:0016779">
    <property type="term" value="F:nucleotidyltransferase activity"/>
    <property type="evidence" value="ECO:0007669"/>
    <property type="project" value="UniProtKB-KW"/>
</dbReference>